<dbReference type="FunFam" id="2.160.20.10:FF:000001">
    <property type="entry name" value="Pectinesterase"/>
    <property type="match status" value="1"/>
</dbReference>
<dbReference type="InterPro" id="IPR006501">
    <property type="entry name" value="Pectinesterase_inhib_dom"/>
</dbReference>
<evidence type="ECO:0000256" key="7">
    <source>
        <dbReference type="ARBA" id="ARBA00023085"/>
    </source>
</evidence>
<comment type="catalytic activity">
    <reaction evidence="9">
        <text>[(1-&gt;4)-alpha-D-galacturonosyl methyl ester](n) + n H2O = [(1-&gt;4)-alpha-D-galacturonosyl](n) + n methanol + n H(+)</text>
        <dbReference type="Rhea" id="RHEA:22380"/>
        <dbReference type="Rhea" id="RHEA-COMP:14570"/>
        <dbReference type="Rhea" id="RHEA-COMP:14573"/>
        <dbReference type="ChEBI" id="CHEBI:15377"/>
        <dbReference type="ChEBI" id="CHEBI:15378"/>
        <dbReference type="ChEBI" id="CHEBI:17790"/>
        <dbReference type="ChEBI" id="CHEBI:140522"/>
        <dbReference type="ChEBI" id="CHEBI:140523"/>
        <dbReference type="EC" id="3.1.1.11"/>
    </reaction>
</comment>
<dbReference type="SUPFAM" id="SSF51126">
    <property type="entry name" value="Pectin lyase-like"/>
    <property type="match status" value="1"/>
</dbReference>
<dbReference type="PANTHER" id="PTHR31707">
    <property type="entry name" value="PECTINESTERASE"/>
    <property type="match status" value="1"/>
</dbReference>
<dbReference type="NCBIfam" id="TIGR01614">
    <property type="entry name" value="PME_inhib"/>
    <property type="match status" value="1"/>
</dbReference>
<accession>A0A2C9WN28</accession>
<dbReference type="Pfam" id="PF01095">
    <property type="entry name" value="Pectinesterase"/>
    <property type="match status" value="1"/>
</dbReference>
<evidence type="ECO:0000256" key="6">
    <source>
        <dbReference type="ARBA" id="ARBA00022801"/>
    </source>
</evidence>
<dbReference type="UniPathway" id="UPA00545">
    <property type="reaction ID" value="UER00823"/>
</dbReference>
<keyword evidence="12" id="KW-1185">Reference proteome</keyword>
<dbReference type="Gramene" id="Manes.01G221700.1.v8.1">
    <property type="protein sequence ID" value="Manes.01G221700.1.v8.1.CDS"/>
    <property type="gene ID" value="Manes.01G221700.v8.1"/>
</dbReference>
<keyword evidence="6 9" id="KW-0378">Hydrolase</keyword>
<proteinExistence type="inferred from homology"/>
<evidence type="ECO:0000256" key="8">
    <source>
        <dbReference type="PROSITE-ProRule" id="PRU10040"/>
    </source>
</evidence>
<dbReference type="GO" id="GO:0030599">
    <property type="term" value="F:pectinesterase activity"/>
    <property type="evidence" value="ECO:0000318"/>
    <property type="project" value="GO_Central"/>
</dbReference>
<evidence type="ECO:0000256" key="1">
    <source>
        <dbReference type="ARBA" id="ARBA00004191"/>
    </source>
</evidence>
<comment type="caution">
    <text evidence="11">The sequence shown here is derived from an EMBL/GenBank/DDBJ whole genome shotgun (WGS) entry which is preliminary data.</text>
</comment>
<comment type="similarity">
    <text evidence="3">In the N-terminal section; belongs to the PMEI family.</text>
</comment>
<dbReference type="InterPro" id="IPR035513">
    <property type="entry name" value="Invertase/methylesterase_inhib"/>
</dbReference>
<dbReference type="InterPro" id="IPR012334">
    <property type="entry name" value="Pectin_lyas_fold"/>
</dbReference>
<dbReference type="InterPro" id="IPR011050">
    <property type="entry name" value="Pectin_lyase_fold/virulence"/>
</dbReference>
<dbReference type="Gene3D" id="1.20.140.40">
    <property type="entry name" value="Invertase/pectin methylesterase inhibitor family protein"/>
    <property type="match status" value="1"/>
</dbReference>
<evidence type="ECO:0000256" key="2">
    <source>
        <dbReference type="ARBA" id="ARBA00005184"/>
    </source>
</evidence>
<evidence type="ECO:0000259" key="10">
    <source>
        <dbReference type="SMART" id="SM00856"/>
    </source>
</evidence>
<keyword evidence="5" id="KW-0964">Secreted</keyword>
<keyword evidence="5" id="KW-0134">Cell wall</keyword>
<sequence>MLSTMYFLSARTKLLLTLLPVSVFLLILLTLPLKNSPTAEIPHLHIHKHFQIAHSACEGTLYPQLCVSTLLALPDLTSKSLPELISGTINRTMYEVGVSYSNCSGIRNKFRKIKKIENVALTDCLELFSETIDELKLALADLSTKASVSKHYHDLQTLLSAAMTNQYTCLDGFAYTRGNVRKTIKTSLYNISRHVSNSLVMLKKISGVNASKSAAFPDHGNMKRGFPSWLSSKDRKLLQAPPNATKFDLIVAKDGTGNFTTIGQAVAAAPNSSTTRFVIYIKAGAYFENVDVEKKKKMLMFIGDGIGKTVVKANRSVVDGWTTFRSATVAVLGTGFIAKGITFENSAGPSKHQAVALRSGSDLSAFYQCSFVGYQDTLYVHSLRQFYRECDIYGTIDFIFGNAAAVFQNCNLYARKPNDNQKNIFTAQGREDPNQNTGISILNSKVTAAADLIPVKSSFKTYLGRPWKEYSRTVFLRSYIDDVVDPAGWLEWNGSFALGTLYYGEYMNRGPGSHTSARVTWPGYRVVNSSAEASQFTVDAFIQGSEWLNSTGVPFFSGLS</sequence>
<dbReference type="CDD" id="cd15798">
    <property type="entry name" value="PMEI-like_3"/>
    <property type="match status" value="1"/>
</dbReference>
<comment type="similarity">
    <text evidence="4">In the C-terminal section; belongs to the pectinesterase family.</text>
</comment>
<organism evidence="11 12">
    <name type="scientific">Manihot esculenta</name>
    <name type="common">Cassava</name>
    <name type="synonym">Jatropha manihot</name>
    <dbReference type="NCBI Taxonomy" id="3983"/>
    <lineage>
        <taxon>Eukaryota</taxon>
        <taxon>Viridiplantae</taxon>
        <taxon>Streptophyta</taxon>
        <taxon>Embryophyta</taxon>
        <taxon>Tracheophyta</taxon>
        <taxon>Spermatophyta</taxon>
        <taxon>Magnoliopsida</taxon>
        <taxon>eudicotyledons</taxon>
        <taxon>Gunneridae</taxon>
        <taxon>Pentapetalae</taxon>
        <taxon>rosids</taxon>
        <taxon>fabids</taxon>
        <taxon>Malpighiales</taxon>
        <taxon>Euphorbiaceae</taxon>
        <taxon>Crotonoideae</taxon>
        <taxon>Manihoteae</taxon>
        <taxon>Manihot</taxon>
    </lineage>
</organism>
<name>A0A2C9WN28_MANES</name>
<dbReference type="InterPro" id="IPR033131">
    <property type="entry name" value="Pectinesterase_Asp_AS"/>
</dbReference>
<evidence type="ECO:0000313" key="11">
    <source>
        <dbReference type="EMBL" id="OAY61853.1"/>
    </source>
</evidence>
<dbReference type="AlphaFoldDB" id="A0A2C9WN28"/>
<dbReference type="STRING" id="3983.A0A2C9WN28"/>
<evidence type="ECO:0000313" key="12">
    <source>
        <dbReference type="Proteomes" id="UP000091857"/>
    </source>
</evidence>
<evidence type="ECO:0000256" key="5">
    <source>
        <dbReference type="ARBA" id="ARBA00022512"/>
    </source>
</evidence>
<evidence type="ECO:0000256" key="3">
    <source>
        <dbReference type="ARBA" id="ARBA00006027"/>
    </source>
</evidence>
<evidence type="ECO:0000256" key="9">
    <source>
        <dbReference type="RuleBase" id="RU000589"/>
    </source>
</evidence>
<feature type="active site" evidence="8">
    <location>
        <position position="397"/>
    </location>
</feature>
<protein>
    <recommendedName>
        <fullName evidence="9">Pectinesterase</fullName>
        <ecNumber evidence="9">3.1.1.11</ecNumber>
    </recommendedName>
</protein>
<dbReference type="EMBL" id="CM004387">
    <property type="protein sequence ID" value="OAY61853.1"/>
    <property type="molecule type" value="Genomic_DNA"/>
</dbReference>
<comment type="pathway">
    <text evidence="2 9">Glycan metabolism; pectin degradation; 2-dehydro-3-deoxy-D-gluconate from pectin: step 1/5.</text>
</comment>
<dbReference type="EC" id="3.1.1.11" evidence="9"/>
<dbReference type="InterPro" id="IPR000070">
    <property type="entry name" value="Pectinesterase_cat"/>
</dbReference>
<comment type="subcellular location">
    <subcellularLocation>
        <location evidence="1">Secreted</location>
        <location evidence="1">Cell wall</location>
    </subcellularLocation>
</comment>
<dbReference type="GO" id="GO:0042545">
    <property type="term" value="P:cell wall modification"/>
    <property type="evidence" value="ECO:0007669"/>
    <property type="project" value="UniProtKB-UniRule"/>
</dbReference>
<dbReference type="PROSITE" id="PS00503">
    <property type="entry name" value="PECTINESTERASE_2"/>
    <property type="match status" value="1"/>
</dbReference>
<dbReference type="SMART" id="SM00856">
    <property type="entry name" value="PMEI"/>
    <property type="match status" value="1"/>
</dbReference>
<keyword evidence="7 9" id="KW-0063">Aspartyl esterase</keyword>
<evidence type="ECO:0000256" key="4">
    <source>
        <dbReference type="ARBA" id="ARBA00007786"/>
    </source>
</evidence>
<dbReference type="GO" id="GO:0045490">
    <property type="term" value="P:pectin catabolic process"/>
    <property type="evidence" value="ECO:0007669"/>
    <property type="project" value="UniProtKB-UniRule"/>
</dbReference>
<dbReference type="GO" id="GO:0046910">
    <property type="term" value="F:pectinesterase inhibitor activity"/>
    <property type="evidence" value="ECO:0000318"/>
    <property type="project" value="GO_Central"/>
</dbReference>
<dbReference type="Pfam" id="PF04043">
    <property type="entry name" value="PMEI"/>
    <property type="match status" value="1"/>
</dbReference>
<gene>
    <name evidence="11" type="ORF">MANES_01G221700v8</name>
</gene>
<dbReference type="SUPFAM" id="SSF101148">
    <property type="entry name" value="Plant invertase/pectin methylesterase inhibitor"/>
    <property type="match status" value="1"/>
</dbReference>
<dbReference type="Proteomes" id="UP000091857">
    <property type="component" value="Chromosome 1"/>
</dbReference>
<reference evidence="12" key="1">
    <citation type="journal article" date="2016" name="Nat. Biotechnol.">
        <title>Sequencing wild and cultivated cassava and related species reveals extensive interspecific hybridization and genetic diversity.</title>
        <authorList>
            <person name="Bredeson J.V."/>
            <person name="Lyons J.B."/>
            <person name="Prochnik S.E."/>
            <person name="Wu G.A."/>
            <person name="Ha C.M."/>
            <person name="Edsinger-Gonzales E."/>
            <person name="Grimwood J."/>
            <person name="Schmutz J."/>
            <person name="Rabbi I.Y."/>
            <person name="Egesi C."/>
            <person name="Nauluvula P."/>
            <person name="Lebot V."/>
            <person name="Ndunguru J."/>
            <person name="Mkamilo G."/>
            <person name="Bart R.S."/>
            <person name="Setter T.L."/>
            <person name="Gleadow R.M."/>
            <person name="Kulakow P."/>
            <person name="Ferguson M.E."/>
            <person name="Rounsley S."/>
            <person name="Rokhsar D.S."/>
        </authorList>
    </citation>
    <scope>NUCLEOTIDE SEQUENCE [LARGE SCALE GENOMIC DNA]</scope>
    <source>
        <strain evidence="12">cv. AM560-2</strain>
    </source>
</reference>
<feature type="domain" description="Pectinesterase inhibitor" evidence="10">
    <location>
        <begin position="48"/>
        <end position="201"/>
    </location>
</feature>
<dbReference type="OrthoDB" id="2019149at2759"/>
<dbReference type="Gene3D" id="2.160.20.10">
    <property type="entry name" value="Single-stranded right-handed beta-helix, Pectin lyase-like"/>
    <property type="match status" value="1"/>
</dbReference>